<dbReference type="Proteomes" id="UP001232245">
    <property type="component" value="Unassembled WGS sequence"/>
</dbReference>
<sequence length="202" mass="22734">MKRIFVLLLAIPIAITLVSCSQKETKAENTISVANLTNREEAILSITSDKSSVFEFQLDNRKYKQLSLWVEKYELGKLVNEEINFMTTEVEGKGTIIFTASQPDDEQNQFEFHIGVESNRSTSSANAVDSLANASPDGVSYSWETNQSISIKNEMVFSSICISKPGAEGMSSLSTEFYQDVDRHIDKLKEYDTVYLLRGEFK</sequence>
<name>A0ABT9Z2I3_9BACI</name>
<proteinExistence type="predicted"/>
<accession>A0ABT9Z2I3</accession>
<reference evidence="1 2" key="1">
    <citation type="submission" date="2023-07" db="EMBL/GenBank/DDBJ databases">
        <title>Genomic Encyclopedia of Type Strains, Phase IV (KMG-IV): sequencing the most valuable type-strain genomes for metagenomic binning, comparative biology and taxonomic classification.</title>
        <authorList>
            <person name="Goeker M."/>
        </authorList>
    </citation>
    <scope>NUCLEOTIDE SEQUENCE [LARGE SCALE GENOMIC DNA]</scope>
    <source>
        <strain evidence="1 2">DSM 17723</strain>
    </source>
</reference>
<evidence type="ECO:0000313" key="2">
    <source>
        <dbReference type="Proteomes" id="UP001232245"/>
    </source>
</evidence>
<organism evidence="1 2">
    <name type="scientific">Metabacillus niabensis</name>
    <dbReference type="NCBI Taxonomy" id="324854"/>
    <lineage>
        <taxon>Bacteria</taxon>
        <taxon>Bacillati</taxon>
        <taxon>Bacillota</taxon>
        <taxon>Bacilli</taxon>
        <taxon>Bacillales</taxon>
        <taxon>Bacillaceae</taxon>
        <taxon>Metabacillus</taxon>
    </lineage>
</organism>
<protein>
    <recommendedName>
        <fullName evidence="3">Lipoprotein</fullName>
    </recommendedName>
</protein>
<dbReference type="EMBL" id="JAUSTZ010000005">
    <property type="protein sequence ID" value="MDQ0226468.1"/>
    <property type="molecule type" value="Genomic_DNA"/>
</dbReference>
<comment type="caution">
    <text evidence="1">The sequence shown here is derived from an EMBL/GenBank/DDBJ whole genome shotgun (WGS) entry which is preliminary data.</text>
</comment>
<gene>
    <name evidence="1" type="ORF">J2S02_002813</name>
</gene>
<dbReference type="RefSeq" id="WP_174879545.1">
    <property type="nucleotide sequence ID" value="NZ_CADEPK010000030.1"/>
</dbReference>
<keyword evidence="2" id="KW-1185">Reference proteome</keyword>
<evidence type="ECO:0000313" key="1">
    <source>
        <dbReference type="EMBL" id="MDQ0226468.1"/>
    </source>
</evidence>
<dbReference type="PROSITE" id="PS51257">
    <property type="entry name" value="PROKAR_LIPOPROTEIN"/>
    <property type="match status" value="1"/>
</dbReference>
<evidence type="ECO:0008006" key="3">
    <source>
        <dbReference type="Google" id="ProtNLM"/>
    </source>
</evidence>